<dbReference type="GO" id="GO:0016491">
    <property type="term" value="F:oxidoreductase activity"/>
    <property type="evidence" value="ECO:0007669"/>
    <property type="project" value="UniProtKB-KW"/>
</dbReference>
<feature type="chain" id="PRO_5025533423" evidence="3">
    <location>
        <begin position="23"/>
        <end position="260"/>
    </location>
</feature>
<dbReference type="SUPFAM" id="SSF51735">
    <property type="entry name" value="NAD(P)-binding Rossmann-fold domains"/>
    <property type="match status" value="1"/>
</dbReference>
<dbReference type="OrthoDB" id="37659at2759"/>
<name>A0A6A6XPS7_9PLEO</name>
<dbReference type="AlphaFoldDB" id="A0A6A6XPS7"/>
<evidence type="ECO:0000256" key="3">
    <source>
        <dbReference type="SAM" id="SignalP"/>
    </source>
</evidence>
<keyword evidence="5" id="KW-1185">Reference proteome</keyword>
<feature type="signal peptide" evidence="3">
    <location>
        <begin position="1"/>
        <end position="22"/>
    </location>
</feature>
<proteinExistence type="inferred from homology"/>
<dbReference type="InterPro" id="IPR036291">
    <property type="entry name" value="NAD(P)-bd_dom_sf"/>
</dbReference>
<dbReference type="Proteomes" id="UP000799757">
    <property type="component" value="Unassembled WGS sequence"/>
</dbReference>
<dbReference type="PRINTS" id="PR00081">
    <property type="entry name" value="GDHRDH"/>
</dbReference>
<dbReference type="InterPro" id="IPR002347">
    <property type="entry name" value="SDR_fam"/>
</dbReference>
<sequence length="260" mass="28682">MSFLYKHVLLIGATSGIGAAMADHLIKSGVQVTAVGRRKERLDEFVCRHGEKASRMVFDIAKLDEIPTFVSSVTTAYPTIDCIFLNAGIQHRYDFAKPSTLDLPRFHHEITTNFLSFVALTHAFMPHLLSCSSPTGIIYTGTHLSLVPAYTMPAYSASKAALDAFVISLREQLNTSNIRVTSISAPPVQTELHDFEMGIEAGRALGMPVEQFTHEAYLELVRGNENIIIGGVGGSTKEQFLEIVERRKEAFERLGKLLRG</sequence>
<evidence type="ECO:0000256" key="2">
    <source>
        <dbReference type="ARBA" id="ARBA00023002"/>
    </source>
</evidence>
<evidence type="ECO:0000313" key="4">
    <source>
        <dbReference type="EMBL" id="KAF2797527.1"/>
    </source>
</evidence>
<evidence type="ECO:0000313" key="5">
    <source>
        <dbReference type="Proteomes" id="UP000799757"/>
    </source>
</evidence>
<dbReference type="Gene3D" id="3.40.50.720">
    <property type="entry name" value="NAD(P)-binding Rossmann-like Domain"/>
    <property type="match status" value="1"/>
</dbReference>
<evidence type="ECO:0000256" key="1">
    <source>
        <dbReference type="ARBA" id="ARBA00006484"/>
    </source>
</evidence>
<protein>
    <submittedName>
        <fullName evidence="4">Oxidoreductase</fullName>
    </submittedName>
</protein>
<organism evidence="4 5">
    <name type="scientific">Melanomma pulvis-pyrius CBS 109.77</name>
    <dbReference type="NCBI Taxonomy" id="1314802"/>
    <lineage>
        <taxon>Eukaryota</taxon>
        <taxon>Fungi</taxon>
        <taxon>Dikarya</taxon>
        <taxon>Ascomycota</taxon>
        <taxon>Pezizomycotina</taxon>
        <taxon>Dothideomycetes</taxon>
        <taxon>Pleosporomycetidae</taxon>
        <taxon>Pleosporales</taxon>
        <taxon>Melanommataceae</taxon>
        <taxon>Melanomma</taxon>
    </lineage>
</organism>
<dbReference type="EMBL" id="MU001804">
    <property type="protein sequence ID" value="KAF2797527.1"/>
    <property type="molecule type" value="Genomic_DNA"/>
</dbReference>
<dbReference type="Pfam" id="PF00106">
    <property type="entry name" value="adh_short"/>
    <property type="match status" value="1"/>
</dbReference>
<gene>
    <name evidence="4" type="ORF">K505DRAFT_298139</name>
</gene>
<keyword evidence="3" id="KW-0732">Signal</keyword>
<accession>A0A6A6XPS7</accession>
<dbReference type="PANTHER" id="PTHR43669">
    <property type="entry name" value="5-KETO-D-GLUCONATE 5-REDUCTASE"/>
    <property type="match status" value="1"/>
</dbReference>
<comment type="similarity">
    <text evidence="1">Belongs to the short-chain dehydrogenases/reductases (SDR) family.</text>
</comment>
<keyword evidence="2" id="KW-0560">Oxidoreductase</keyword>
<dbReference type="PANTHER" id="PTHR43669:SF15">
    <property type="entry name" value="OXIDOREDUCTASE, SHORT-CHAIN DEHYDROGENASE_REDUCTASE FAMILY (AFU_ORTHOLOGUE AFUA_1G01330)"/>
    <property type="match status" value="1"/>
</dbReference>
<reference evidence="4" key="1">
    <citation type="journal article" date="2020" name="Stud. Mycol.">
        <title>101 Dothideomycetes genomes: a test case for predicting lifestyles and emergence of pathogens.</title>
        <authorList>
            <person name="Haridas S."/>
            <person name="Albert R."/>
            <person name="Binder M."/>
            <person name="Bloem J."/>
            <person name="Labutti K."/>
            <person name="Salamov A."/>
            <person name="Andreopoulos B."/>
            <person name="Baker S."/>
            <person name="Barry K."/>
            <person name="Bills G."/>
            <person name="Bluhm B."/>
            <person name="Cannon C."/>
            <person name="Castanera R."/>
            <person name="Culley D."/>
            <person name="Daum C."/>
            <person name="Ezra D."/>
            <person name="Gonzalez J."/>
            <person name="Henrissat B."/>
            <person name="Kuo A."/>
            <person name="Liang C."/>
            <person name="Lipzen A."/>
            <person name="Lutzoni F."/>
            <person name="Magnuson J."/>
            <person name="Mondo S."/>
            <person name="Nolan M."/>
            <person name="Ohm R."/>
            <person name="Pangilinan J."/>
            <person name="Park H.-J."/>
            <person name="Ramirez L."/>
            <person name="Alfaro M."/>
            <person name="Sun H."/>
            <person name="Tritt A."/>
            <person name="Yoshinaga Y."/>
            <person name="Zwiers L.-H."/>
            <person name="Turgeon B."/>
            <person name="Goodwin S."/>
            <person name="Spatafora J."/>
            <person name="Crous P."/>
            <person name="Grigoriev I."/>
        </authorList>
    </citation>
    <scope>NUCLEOTIDE SEQUENCE</scope>
    <source>
        <strain evidence="4">CBS 109.77</strain>
    </source>
</reference>